<dbReference type="InterPro" id="IPR014807">
    <property type="entry name" value="Coa1"/>
</dbReference>
<feature type="transmembrane region" description="Helical" evidence="2">
    <location>
        <begin position="72"/>
        <end position="103"/>
    </location>
</feature>
<dbReference type="AlphaFoldDB" id="Q7UH60"/>
<keyword evidence="4" id="KW-1185">Reference proteome</keyword>
<keyword evidence="2" id="KW-0472">Membrane</keyword>
<sequence length="206" mass="21998">MNRQKIATLDPACNRDATSLTSVEGWYHLAIRFDSPPRFFNRSRSMSQSPVIDPTQSQPSFQQERKKSNSGCIVAGVVGGCLIAVMVCGGVIATGVVGAFALIKSSEPYTESLARAQTNEELQSMIGDPVDASIFVQGSIKLNNDDGNTDLNYSVSGPNGAATVHVTGTKLDGNWDYSRMDATTEDGTKIDLLDEPTSENGSEGDQ</sequence>
<feature type="region of interest" description="Disordered" evidence="1">
    <location>
        <begin position="44"/>
        <end position="64"/>
    </location>
</feature>
<dbReference type="HOGENOM" id="CLU_1331069_0_0_0"/>
<evidence type="ECO:0000256" key="1">
    <source>
        <dbReference type="SAM" id="MobiDB-lite"/>
    </source>
</evidence>
<feature type="region of interest" description="Disordered" evidence="1">
    <location>
        <begin position="182"/>
        <end position="206"/>
    </location>
</feature>
<feature type="compositionally biased region" description="Acidic residues" evidence="1">
    <location>
        <begin position="193"/>
        <end position="206"/>
    </location>
</feature>
<accession>Q7UH60</accession>
<dbReference type="STRING" id="243090.RB4823"/>
<dbReference type="eggNOG" id="COG2373">
    <property type="taxonomic scope" value="Bacteria"/>
</dbReference>
<evidence type="ECO:0000313" key="3">
    <source>
        <dbReference type="EMBL" id="CAD78117.1"/>
    </source>
</evidence>
<dbReference type="Proteomes" id="UP000001025">
    <property type="component" value="Chromosome"/>
</dbReference>
<dbReference type="EnsemblBacteria" id="CAD78117">
    <property type="protein sequence ID" value="CAD78117"/>
    <property type="gene ID" value="RB4823"/>
</dbReference>
<dbReference type="EMBL" id="BX294141">
    <property type="protein sequence ID" value="CAD78117.1"/>
    <property type="molecule type" value="Genomic_DNA"/>
</dbReference>
<dbReference type="OrthoDB" id="280163at2"/>
<organism evidence="3 4">
    <name type="scientific">Rhodopirellula baltica (strain DSM 10527 / NCIMB 13988 / SH1)</name>
    <dbReference type="NCBI Taxonomy" id="243090"/>
    <lineage>
        <taxon>Bacteria</taxon>
        <taxon>Pseudomonadati</taxon>
        <taxon>Planctomycetota</taxon>
        <taxon>Planctomycetia</taxon>
        <taxon>Pirellulales</taxon>
        <taxon>Pirellulaceae</taxon>
        <taxon>Rhodopirellula</taxon>
    </lineage>
</organism>
<feature type="compositionally biased region" description="Polar residues" evidence="1">
    <location>
        <begin position="44"/>
        <end position="62"/>
    </location>
</feature>
<proteinExistence type="predicted"/>
<evidence type="ECO:0000256" key="2">
    <source>
        <dbReference type="SAM" id="Phobius"/>
    </source>
</evidence>
<gene>
    <name evidence="3" type="ordered locus">RB4823</name>
</gene>
<protein>
    <recommendedName>
        <fullName evidence="5">Cytochrome oxidase complex assembly protein 1</fullName>
    </recommendedName>
</protein>
<reference evidence="3 4" key="1">
    <citation type="journal article" date="2003" name="Proc. Natl. Acad. Sci. U.S.A.">
        <title>Complete genome sequence of the marine planctomycete Pirellula sp. strain 1.</title>
        <authorList>
            <person name="Gloeckner F.O."/>
            <person name="Kube M."/>
            <person name="Bauer M."/>
            <person name="Teeling H."/>
            <person name="Lombardot T."/>
            <person name="Ludwig W."/>
            <person name="Gade D."/>
            <person name="Beck A."/>
            <person name="Borzym K."/>
            <person name="Heitmann K."/>
            <person name="Rabus R."/>
            <person name="Schlesner H."/>
            <person name="Amann R."/>
            <person name="Reinhardt R."/>
        </authorList>
    </citation>
    <scope>NUCLEOTIDE SEQUENCE [LARGE SCALE GENOMIC DNA]</scope>
    <source>
        <strain evidence="4">DSM 10527 / NCIMB 13988 / SH1</strain>
    </source>
</reference>
<evidence type="ECO:0000313" key="4">
    <source>
        <dbReference type="Proteomes" id="UP000001025"/>
    </source>
</evidence>
<dbReference type="KEGG" id="rba:RB4823"/>
<dbReference type="InParanoid" id="Q7UH60"/>
<keyword evidence="2" id="KW-1133">Transmembrane helix</keyword>
<evidence type="ECO:0008006" key="5">
    <source>
        <dbReference type="Google" id="ProtNLM"/>
    </source>
</evidence>
<name>Q7UH60_RHOBA</name>
<keyword evidence="2" id="KW-0812">Transmembrane</keyword>
<dbReference type="Pfam" id="PF08695">
    <property type="entry name" value="Coa1"/>
    <property type="match status" value="1"/>
</dbReference>
<dbReference type="PATRIC" id="fig|243090.15.peg.2284"/>